<feature type="compositionally biased region" description="Pro residues" evidence="3">
    <location>
        <begin position="161"/>
        <end position="187"/>
    </location>
</feature>
<gene>
    <name evidence="4" type="ORF">D623_10016647</name>
</gene>
<keyword evidence="2" id="KW-0539">Nucleus</keyword>
<evidence type="ECO:0000256" key="2">
    <source>
        <dbReference type="ARBA" id="ARBA00023242"/>
    </source>
</evidence>
<dbReference type="KEGG" id="myb:102258776"/>
<reference evidence="4 5" key="1">
    <citation type="journal article" date="2013" name="Nat. Commun.">
        <title>Genome analysis reveals insights into physiology and longevity of the Brandt's bat Myotis brandtii.</title>
        <authorList>
            <person name="Seim I."/>
            <person name="Fang X."/>
            <person name="Xiong Z."/>
            <person name="Lobanov A.V."/>
            <person name="Huang Z."/>
            <person name="Ma S."/>
            <person name="Feng Y."/>
            <person name="Turanov A.A."/>
            <person name="Zhu Y."/>
            <person name="Lenz T.L."/>
            <person name="Gerashchenko M.V."/>
            <person name="Fan D."/>
            <person name="Hee Yim S."/>
            <person name="Yao X."/>
            <person name="Jordan D."/>
            <person name="Xiong Y."/>
            <person name="Ma Y."/>
            <person name="Lyapunov A.N."/>
            <person name="Chen G."/>
            <person name="Kulakova O.I."/>
            <person name="Sun Y."/>
            <person name="Lee S.G."/>
            <person name="Bronson R.T."/>
            <person name="Moskalev A.A."/>
            <person name="Sunyaev S.R."/>
            <person name="Zhang G."/>
            <person name="Krogh A."/>
            <person name="Wang J."/>
            <person name="Gladyshev V.N."/>
        </authorList>
    </citation>
    <scope>NUCLEOTIDE SEQUENCE [LARGE SCALE GENOMIC DNA]</scope>
</reference>
<name>S7Q7D2_MYOBR</name>
<sequence>MEEQQKDEAKVGGHWFCERGRQCEDEAEEVEDVEQLPPELQDDKDDEDDKGDEEALGPKSEQQKLWHLFQISANSVAQLYKGSECPQSELSMWDPFQSAAMALTSLYKESRDAQQRSFNLGVQVGYQRRIKDVLDWAKKGQSAILREDLISFLCGKVPPDPPPVSPHLPPVPPQLPPVPPHLPPPYSPKMATESSSSLDFNLQPFQEAINLHELSGAMASISVQSGPPSSPSQAGTFSSNVASGDLQNSSTLKEDLSSCNSEDLALHLASEGNLKRTSGQCDDVITNFPTHKRNRMV</sequence>
<dbReference type="Proteomes" id="UP000052978">
    <property type="component" value="Unassembled WGS sequence"/>
</dbReference>
<evidence type="ECO:0000256" key="3">
    <source>
        <dbReference type="SAM" id="MobiDB-lite"/>
    </source>
</evidence>
<feature type="compositionally biased region" description="Polar residues" evidence="3">
    <location>
        <begin position="233"/>
        <end position="254"/>
    </location>
</feature>
<dbReference type="PANTHER" id="PTHR31624">
    <property type="entry name" value="UPF0472 PROTEIN C16ORF72"/>
    <property type="match status" value="1"/>
</dbReference>
<dbReference type="Pfam" id="PF15251">
    <property type="entry name" value="TAPR1-like"/>
    <property type="match status" value="1"/>
</dbReference>
<protein>
    <submittedName>
        <fullName evidence="4">UPF0472 protein like protein</fullName>
    </submittedName>
</protein>
<dbReference type="eggNOG" id="ENOG502QPPE">
    <property type="taxonomic scope" value="Eukaryota"/>
</dbReference>
<comment type="subcellular location">
    <subcellularLocation>
        <location evidence="1">Nucleus</location>
    </subcellularLocation>
</comment>
<dbReference type="InterPro" id="IPR040308">
    <property type="entry name" value="HAPR1"/>
</dbReference>
<dbReference type="PANTHER" id="PTHR31624:SF2">
    <property type="entry name" value="HUWE1-ASSOCIATED PROTEIN MODIFYING STRESS RESPONSES 2"/>
    <property type="match status" value="1"/>
</dbReference>
<organism evidence="4 5">
    <name type="scientific">Myotis brandtii</name>
    <name type="common">Brandt's bat</name>
    <dbReference type="NCBI Taxonomy" id="109478"/>
    <lineage>
        <taxon>Eukaryota</taxon>
        <taxon>Metazoa</taxon>
        <taxon>Chordata</taxon>
        <taxon>Craniata</taxon>
        <taxon>Vertebrata</taxon>
        <taxon>Euteleostomi</taxon>
        <taxon>Mammalia</taxon>
        <taxon>Eutheria</taxon>
        <taxon>Laurasiatheria</taxon>
        <taxon>Chiroptera</taxon>
        <taxon>Yangochiroptera</taxon>
        <taxon>Vespertilionidae</taxon>
        <taxon>Myotis</taxon>
    </lineage>
</organism>
<dbReference type="InterPro" id="IPR029196">
    <property type="entry name" value="HAPSTR1-like"/>
</dbReference>
<feature type="region of interest" description="Disordered" evidence="3">
    <location>
        <begin position="221"/>
        <end position="254"/>
    </location>
</feature>
<evidence type="ECO:0000256" key="1">
    <source>
        <dbReference type="ARBA" id="ARBA00004123"/>
    </source>
</evidence>
<proteinExistence type="predicted"/>
<feature type="region of interest" description="Disordered" evidence="3">
    <location>
        <begin position="161"/>
        <end position="195"/>
    </location>
</feature>
<evidence type="ECO:0000313" key="5">
    <source>
        <dbReference type="Proteomes" id="UP000052978"/>
    </source>
</evidence>
<keyword evidence="5" id="KW-1185">Reference proteome</keyword>
<dbReference type="AlphaFoldDB" id="S7Q7D2"/>
<feature type="region of interest" description="Disordered" evidence="3">
    <location>
        <begin position="25"/>
        <end position="61"/>
    </location>
</feature>
<dbReference type="OrthoDB" id="5823474at2759"/>
<accession>S7Q7D2</accession>
<feature type="compositionally biased region" description="Acidic residues" evidence="3">
    <location>
        <begin position="25"/>
        <end position="55"/>
    </location>
</feature>
<dbReference type="GO" id="GO:0005634">
    <property type="term" value="C:nucleus"/>
    <property type="evidence" value="ECO:0007669"/>
    <property type="project" value="UniProtKB-SubCell"/>
</dbReference>
<feature type="region of interest" description="Disordered" evidence="3">
    <location>
        <begin position="276"/>
        <end position="297"/>
    </location>
</feature>
<dbReference type="EMBL" id="KE164301">
    <property type="protein sequence ID" value="EPQ16767.1"/>
    <property type="molecule type" value="Genomic_DNA"/>
</dbReference>
<evidence type="ECO:0000313" key="4">
    <source>
        <dbReference type="EMBL" id="EPQ16767.1"/>
    </source>
</evidence>